<dbReference type="PROSITE" id="PS51450">
    <property type="entry name" value="LRR"/>
    <property type="match status" value="1"/>
</dbReference>
<comment type="subcellular location">
    <subcellularLocation>
        <location evidence="1">Nucleus</location>
    </subcellularLocation>
</comment>
<keyword evidence="2" id="KW-0433">Leucine-rich repeat</keyword>
<dbReference type="FunFam" id="3.80.10.10:FF:000026">
    <property type="entry name" value="U2 small nuclear ribonucleoprotein A"/>
    <property type="match status" value="1"/>
</dbReference>
<dbReference type="GO" id="GO:0030620">
    <property type="term" value="F:U2 snRNA binding"/>
    <property type="evidence" value="ECO:0007669"/>
    <property type="project" value="InterPro"/>
</dbReference>
<dbReference type="GO" id="GO:0005686">
    <property type="term" value="C:U2 snRNP"/>
    <property type="evidence" value="ECO:0007669"/>
    <property type="project" value="TreeGrafter"/>
</dbReference>
<proteinExistence type="inferred from homology"/>
<organism evidence="7 8">
    <name type="scientific">Coemansia brasiliensis</name>
    <dbReference type="NCBI Taxonomy" id="2650707"/>
    <lineage>
        <taxon>Eukaryota</taxon>
        <taxon>Fungi</taxon>
        <taxon>Fungi incertae sedis</taxon>
        <taxon>Zoopagomycota</taxon>
        <taxon>Kickxellomycotina</taxon>
        <taxon>Kickxellomycetes</taxon>
        <taxon>Kickxellales</taxon>
        <taxon>Kickxellaceae</taxon>
        <taxon>Coemansia</taxon>
    </lineage>
</organism>
<keyword evidence="4" id="KW-0539">Nucleus</keyword>
<evidence type="ECO:0000313" key="8">
    <source>
        <dbReference type="Proteomes" id="UP001139887"/>
    </source>
</evidence>
<comment type="caution">
    <text evidence="7">The sequence shown here is derived from an EMBL/GenBank/DDBJ whole genome shotgun (WGS) entry which is preliminary data.</text>
</comment>
<accession>A0A9W8IE98</accession>
<keyword evidence="8" id="KW-1185">Reference proteome</keyword>
<evidence type="ECO:0000256" key="2">
    <source>
        <dbReference type="ARBA" id="ARBA00022614"/>
    </source>
</evidence>
<dbReference type="Proteomes" id="UP001139887">
    <property type="component" value="Unassembled WGS sequence"/>
</dbReference>
<name>A0A9W8IE98_9FUNG</name>
<dbReference type="InterPro" id="IPR032675">
    <property type="entry name" value="LRR_dom_sf"/>
</dbReference>
<comment type="similarity">
    <text evidence="5">Belongs to the U2 small nuclear ribonucleoprotein A family.</text>
</comment>
<protein>
    <recommendedName>
        <fullName evidence="6">U2 small nuclear ribonucleoprotein A'</fullName>
    </recommendedName>
</protein>
<dbReference type="AlphaFoldDB" id="A0A9W8IE98"/>
<evidence type="ECO:0000256" key="6">
    <source>
        <dbReference type="ARBA" id="ARBA00024238"/>
    </source>
</evidence>
<dbReference type="SUPFAM" id="SSF52058">
    <property type="entry name" value="L domain-like"/>
    <property type="match status" value="1"/>
</dbReference>
<dbReference type="InterPro" id="IPR001611">
    <property type="entry name" value="Leu-rich_rpt"/>
</dbReference>
<evidence type="ECO:0000256" key="3">
    <source>
        <dbReference type="ARBA" id="ARBA00022737"/>
    </source>
</evidence>
<dbReference type="GO" id="GO:0000398">
    <property type="term" value="P:mRNA splicing, via spliceosome"/>
    <property type="evidence" value="ECO:0007669"/>
    <property type="project" value="InterPro"/>
</dbReference>
<dbReference type="Gene3D" id="3.80.10.10">
    <property type="entry name" value="Ribonuclease Inhibitor"/>
    <property type="match status" value="1"/>
</dbReference>
<evidence type="ECO:0000256" key="4">
    <source>
        <dbReference type="ARBA" id="ARBA00023242"/>
    </source>
</evidence>
<evidence type="ECO:0000313" key="7">
    <source>
        <dbReference type="EMBL" id="KAJ2849362.1"/>
    </source>
</evidence>
<dbReference type="PANTHER" id="PTHR10552:SF6">
    <property type="entry name" value="U2 SMALL NUCLEAR RIBONUCLEOPROTEIN A"/>
    <property type="match status" value="1"/>
</dbReference>
<dbReference type="OrthoDB" id="433501at2759"/>
<dbReference type="EMBL" id="JANBUW010000083">
    <property type="protein sequence ID" value="KAJ2849362.1"/>
    <property type="molecule type" value="Genomic_DNA"/>
</dbReference>
<dbReference type="InterPro" id="IPR044640">
    <property type="entry name" value="RU2A"/>
</dbReference>
<reference evidence="7" key="1">
    <citation type="submission" date="2022-07" db="EMBL/GenBank/DDBJ databases">
        <title>Phylogenomic reconstructions and comparative analyses of Kickxellomycotina fungi.</title>
        <authorList>
            <person name="Reynolds N.K."/>
            <person name="Stajich J.E."/>
            <person name="Barry K."/>
            <person name="Grigoriev I.V."/>
            <person name="Crous P."/>
            <person name="Smith M.E."/>
        </authorList>
    </citation>
    <scope>NUCLEOTIDE SEQUENCE</scope>
    <source>
        <strain evidence="7">NRRL 1566</strain>
    </source>
</reference>
<keyword evidence="3" id="KW-0677">Repeat</keyword>
<dbReference type="Pfam" id="PF14580">
    <property type="entry name" value="LRR_9"/>
    <property type="match status" value="1"/>
</dbReference>
<dbReference type="PANTHER" id="PTHR10552">
    <property type="entry name" value="U2 SMALL NUCLEAR RIBONUCLEOPROTEIN A"/>
    <property type="match status" value="1"/>
</dbReference>
<evidence type="ECO:0000256" key="5">
    <source>
        <dbReference type="ARBA" id="ARBA00024196"/>
    </source>
</evidence>
<sequence>MKLTADLIANSPTYINAIKEYELDLSGNHITMIENLGATRNLYDALNLCNNTIRVVGNFPELTRLQSLYIADNRISLIEADLAQTLPHLRTLVLTDNQIQNLVDLEPLGQLEMLENLSIMSNPVMAKPHARLWCIWRFKSLKVLNFERVLLKEKQEAKELFETSGQLTALAQGILAMEQSKVENTFVPGEGLETKEVVDQAKQQSIAELKARIREEMAQVAAMEEFI</sequence>
<evidence type="ECO:0000256" key="1">
    <source>
        <dbReference type="ARBA" id="ARBA00004123"/>
    </source>
</evidence>
<gene>
    <name evidence="7" type="primary">LEA1</name>
    <name evidence="7" type="ORF">IWW36_002678</name>
</gene>